<gene>
    <name evidence="3" type="ORF">K469DRAFT_712509</name>
</gene>
<feature type="region of interest" description="Disordered" evidence="1">
    <location>
        <begin position="311"/>
        <end position="333"/>
    </location>
</feature>
<keyword evidence="2" id="KW-0812">Transmembrane</keyword>
<proteinExistence type="predicted"/>
<dbReference type="EMBL" id="ML994613">
    <property type="protein sequence ID" value="KAF2193722.1"/>
    <property type="molecule type" value="Genomic_DNA"/>
</dbReference>
<reference evidence="3" key="1">
    <citation type="journal article" date="2020" name="Stud. Mycol.">
        <title>101 Dothideomycetes genomes: a test case for predicting lifestyles and emergence of pathogens.</title>
        <authorList>
            <person name="Haridas S."/>
            <person name="Albert R."/>
            <person name="Binder M."/>
            <person name="Bloem J."/>
            <person name="Labutti K."/>
            <person name="Salamov A."/>
            <person name="Andreopoulos B."/>
            <person name="Baker S."/>
            <person name="Barry K."/>
            <person name="Bills G."/>
            <person name="Bluhm B."/>
            <person name="Cannon C."/>
            <person name="Castanera R."/>
            <person name="Culley D."/>
            <person name="Daum C."/>
            <person name="Ezra D."/>
            <person name="Gonzalez J."/>
            <person name="Henrissat B."/>
            <person name="Kuo A."/>
            <person name="Liang C."/>
            <person name="Lipzen A."/>
            <person name="Lutzoni F."/>
            <person name="Magnuson J."/>
            <person name="Mondo S."/>
            <person name="Nolan M."/>
            <person name="Ohm R."/>
            <person name="Pangilinan J."/>
            <person name="Park H.-J."/>
            <person name="Ramirez L."/>
            <person name="Alfaro M."/>
            <person name="Sun H."/>
            <person name="Tritt A."/>
            <person name="Yoshinaga Y."/>
            <person name="Zwiers L.-H."/>
            <person name="Turgeon B."/>
            <person name="Goodwin S."/>
            <person name="Spatafora J."/>
            <person name="Crous P."/>
            <person name="Grigoriev I."/>
        </authorList>
    </citation>
    <scope>NUCLEOTIDE SEQUENCE</scope>
    <source>
        <strain evidence="3">CBS 207.26</strain>
    </source>
</reference>
<dbReference type="PANTHER" id="PTHR28142:SF1">
    <property type="entry name" value="MITOCHONDRIAL INNER MEMBRANE I-AAA PROTEASE SUPERCOMPLEX SUBUNIT MGR3-RELATED"/>
    <property type="match status" value="1"/>
</dbReference>
<dbReference type="PANTHER" id="PTHR28142">
    <property type="entry name" value="MITOCHONDRIAL INNER MEMBRANE I-AAA PROTEASE SUPERCOMPLEX SUBUNIT MGR3-RELATED"/>
    <property type="match status" value="1"/>
</dbReference>
<dbReference type="Gene3D" id="1.25.40.10">
    <property type="entry name" value="Tetratricopeptide repeat domain"/>
    <property type="match status" value="1"/>
</dbReference>
<accession>A0A6A6ERV0</accession>
<dbReference type="InterPro" id="IPR040201">
    <property type="entry name" value="Mrg3-like"/>
</dbReference>
<evidence type="ECO:0008006" key="5">
    <source>
        <dbReference type="Google" id="ProtNLM"/>
    </source>
</evidence>
<dbReference type="OrthoDB" id="10050400at2759"/>
<dbReference type="InterPro" id="IPR011990">
    <property type="entry name" value="TPR-like_helical_dom_sf"/>
</dbReference>
<name>A0A6A6ERV0_9PEZI</name>
<feature type="transmembrane region" description="Helical" evidence="2">
    <location>
        <begin position="65"/>
        <end position="89"/>
    </location>
</feature>
<dbReference type="Proteomes" id="UP000800200">
    <property type="component" value="Unassembled WGS sequence"/>
</dbReference>
<dbReference type="AlphaFoldDB" id="A0A6A6ERV0"/>
<dbReference type="GO" id="GO:0006515">
    <property type="term" value="P:protein quality control for misfolded or incompletely synthesized proteins"/>
    <property type="evidence" value="ECO:0007669"/>
    <property type="project" value="TreeGrafter"/>
</dbReference>
<organism evidence="3 4">
    <name type="scientific">Zopfia rhizophila CBS 207.26</name>
    <dbReference type="NCBI Taxonomy" id="1314779"/>
    <lineage>
        <taxon>Eukaryota</taxon>
        <taxon>Fungi</taxon>
        <taxon>Dikarya</taxon>
        <taxon>Ascomycota</taxon>
        <taxon>Pezizomycotina</taxon>
        <taxon>Dothideomycetes</taxon>
        <taxon>Dothideomycetes incertae sedis</taxon>
        <taxon>Zopfiaceae</taxon>
        <taxon>Zopfia</taxon>
    </lineage>
</organism>
<dbReference type="GO" id="GO:0051787">
    <property type="term" value="F:misfolded protein binding"/>
    <property type="evidence" value="ECO:0007669"/>
    <property type="project" value="TreeGrafter"/>
</dbReference>
<keyword evidence="4" id="KW-1185">Reference proteome</keyword>
<feature type="region of interest" description="Disordered" evidence="1">
    <location>
        <begin position="238"/>
        <end position="258"/>
    </location>
</feature>
<dbReference type="CDD" id="cd24145">
    <property type="entry name" value="Mgr3-like"/>
    <property type="match status" value="1"/>
</dbReference>
<feature type="compositionally biased region" description="Basic and acidic residues" evidence="1">
    <location>
        <begin position="238"/>
        <end position="252"/>
    </location>
</feature>
<evidence type="ECO:0000313" key="4">
    <source>
        <dbReference type="Proteomes" id="UP000800200"/>
    </source>
</evidence>
<keyword evidence="2" id="KW-0472">Membrane</keyword>
<evidence type="ECO:0000256" key="2">
    <source>
        <dbReference type="SAM" id="Phobius"/>
    </source>
</evidence>
<keyword evidence="2" id="KW-1133">Transmembrane helix</keyword>
<protein>
    <recommendedName>
        <fullName evidence="5">TPR domain-containing protein</fullName>
    </recommendedName>
</protein>
<sequence length="426" mass="47790">MFSRALPRAASSVASRLAQCETHPQLQIFVKLPSRTWRPAQQQFARRQKSTLLESFKNEHKKSPVLFPVAIGGILLVSAIGVFYIPYYYQNFIVKPYHNFPEPVAKKLRRAVFYSSGSHMDIREANKYFRQALQVANEIGMDPFSDEILGVKIAISAVFESAGQYKLACDVLEIMRTDCLRWVDDLGDKHWNDGKRSRVLKRAVEFNVKLAELYNTKYMNEPEEAEKRLVEAVETTLKEKNRREKEGTKPGEGDWMTDEEVGATLESLGHHYEQNNAHYLATPLFLQALTLCPPKSCHGVVLMNNLSTCLAQQTPPPSSSTSTPSSFPNSSSPSRAILVDHARQWADKALARAATITPSDRNEECDIGCATATHNLGEFFEMEGKAREARQKYEEAESLSKAIGFAEGEVNARAGLKRVKMIEKGG</sequence>
<dbReference type="GO" id="GO:0031942">
    <property type="term" value="C:i-AAA complex"/>
    <property type="evidence" value="ECO:0007669"/>
    <property type="project" value="TreeGrafter"/>
</dbReference>
<evidence type="ECO:0000313" key="3">
    <source>
        <dbReference type="EMBL" id="KAF2193722.1"/>
    </source>
</evidence>
<feature type="compositionally biased region" description="Low complexity" evidence="1">
    <location>
        <begin position="319"/>
        <end position="333"/>
    </location>
</feature>
<evidence type="ECO:0000256" key="1">
    <source>
        <dbReference type="SAM" id="MobiDB-lite"/>
    </source>
</evidence>